<feature type="compositionally biased region" description="Polar residues" evidence="7">
    <location>
        <begin position="362"/>
        <end position="372"/>
    </location>
</feature>
<dbReference type="SMART" id="SM00355">
    <property type="entry name" value="ZnF_C2H2"/>
    <property type="match status" value="23"/>
</dbReference>
<dbReference type="InterPro" id="IPR050688">
    <property type="entry name" value="Zinc_finger/UBP_domain"/>
</dbReference>
<keyword evidence="10" id="KW-1185">Reference proteome</keyword>
<reference evidence="9 10" key="1">
    <citation type="submission" date="2023-01" db="EMBL/GenBank/DDBJ databases">
        <authorList>
            <person name="Whitehead M."/>
        </authorList>
    </citation>
    <scope>NUCLEOTIDE SEQUENCE [LARGE SCALE GENOMIC DNA]</scope>
</reference>
<evidence type="ECO:0000256" key="3">
    <source>
        <dbReference type="ARBA" id="ARBA00022771"/>
    </source>
</evidence>
<dbReference type="EMBL" id="CARXXK010000004">
    <property type="protein sequence ID" value="CAI6364718.1"/>
    <property type="molecule type" value="Genomic_DNA"/>
</dbReference>
<keyword evidence="1" id="KW-0479">Metal-binding</keyword>
<dbReference type="PANTHER" id="PTHR24403">
    <property type="entry name" value="ZINC FINGER PROTEIN"/>
    <property type="match status" value="1"/>
</dbReference>
<feature type="region of interest" description="Disordered" evidence="7">
    <location>
        <begin position="341"/>
        <end position="372"/>
    </location>
</feature>
<feature type="region of interest" description="Disordered" evidence="7">
    <location>
        <begin position="3068"/>
        <end position="3109"/>
    </location>
</feature>
<feature type="domain" description="C2H2-type" evidence="8">
    <location>
        <begin position="2372"/>
        <end position="2399"/>
    </location>
</feature>
<evidence type="ECO:0000256" key="6">
    <source>
        <dbReference type="SAM" id="Coils"/>
    </source>
</evidence>
<protein>
    <recommendedName>
        <fullName evidence="8">C2H2-type domain-containing protein</fullName>
    </recommendedName>
</protein>
<feature type="compositionally biased region" description="Polar residues" evidence="7">
    <location>
        <begin position="2502"/>
        <end position="2526"/>
    </location>
</feature>
<dbReference type="GO" id="GO:0008270">
    <property type="term" value="F:zinc ion binding"/>
    <property type="evidence" value="ECO:0007669"/>
    <property type="project" value="UniProtKB-KW"/>
</dbReference>
<keyword evidence="6" id="KW-0175">Coiled coil</keyword>
<dbReference type="PROSITE" id="PS00028">
    <property type="entry name" value="ZINC_FINGER_C2H2_1"/>
    <property type="match status" value="5"/>
</dbReference>
<feature type="region of interest" description="Disordered" evidence="7">
    <location>
        <begin position="1145"/>
        <end position="1166"/>
    </location>
</feature>
<feature type="compositionally biased region" description="Basic residues" evidence="7">
    <location>
        <begin position="1216"/>
        <end position="1226"/>
    </location>
</feature>
<dbReference type="InterPro" id="IPR036236">
    <property type="entry name" value="Znf_C2H2_sf"/>
</dbReference>
<dbReference type="GO" id="GO:0010468">
    <property type="term" value="P:regulation of gene expression"/>
    <property type="evidence" value="ECO:0007669"/>
    <property type="project" value="TreeGrafter"/>
</dbReference>
<feature type="region of interest" description="Disordered" evidence="7">
    <location>
        <begin position="2910"/>
        <end position="2937"/>
    </location>
</feature>
<dbReference type="PROSITE" id="PS50157">
    <property type="entry name" value="ZINC_FINGER_C2H2_2"/>
    <property type="match status" value="4"/>
</dbReference>
<dbReference type="SUPFAM" id="SSF57667">
    <property type="entry name" value="beta-beta-alpha zinc fingers"/>
    <property type="match status" value="1"/>
</dbReference>
<keyword evidence="3 5" id="KW-0863">Zinc-finger</keyword>
<evidence type="ECO:0000256" key="5">
    <source>
        <dbReference type="PROSITE-ProRule" id="PRU00042"/>
    </source>
</evidence>
<sequence>MDCLKDSPPNNENIINQNVEIGESSCSKNSINDSLLAKNDLPEFSDSRLRLNKIIGFATNASIEKLNKSDASVPHTELTTQIFDEMINQKNGPVIYKDMLKGINMDDIDVNYVKNVIDSIKRASCVEPVQPPPLPPSDLMDLGASRINLISTTEPNSSEVTSDNVLLSKSSTNIHVHLNPEINKLHKTGPLNETKQKFISALKPGTLIDLENSKVVRASLHIESLRPVIKSNEKSTEVKTSLVDISVPRDPRIRHKTLLTSGKNVNPFNTPASLISNAQYTFSTNTQTPFVPNRDNSNTKLFDTRAQEIYNGQSSSSHTNIQPLNPLFSSEHNGNSILFKNRSLSLNQNKHNRSDDKKNDYSPFSNSTQMHVNPSHIEPLTKYCDPVPYKSHSYEASKRDPRTLKSVKTIVHHNYKEHREAKFREKNKGYLKNKNQMNQDHDQYRSLVNEKMEKCNIIDSSYNTFGPVNETANIKKFKIPKIKHNEELNDNSAERNSKLKTFVDIKNDTDVLTTEKKSKIHLKADSIREQYLVNCQKSETNTSKNSKKDLKITDKVIDSHTCKTSDTEITKNSSTDGDLRNKTMMMNNKSEEVSCPETNLEEIPVDIPSKVNKEELNSKSEQNSILVNPTDRSKPKKHKKYSKEKEFEKIIKDAAESLNDGGWGPRTRTRSSLMKKEGIINTIKVNNSKPKFEKDNTTKIYKTLESGECSKNLDNGSIPNLENVSRPTEIGLDVISSTSKEQSGVVNSTTTEIVCKSQERNVVSSNEINSTADNNPKIDEKALIDILKNPKFMSVLSILQDEDKMEKLEKLLESSDVIANDDKLKKKGIYTKEQIEINEKKKIKRKMKKEKRKLRKMNKSVTEESSIEKTKNEFFNDISDNNFKAENIVKTKIKNSHSSTDQHKLKSIKRKKSKESYGNFEILKDKCKPELKDLKIVIAKFDKNIKRSDNCSSDISSTSNDVQINDKPINVEITQEMKSKKPFLGPLSVKLARQKMEMEKNNSQSECDIKNPYEFETKKVRNGSKSIDRLNKKLKFDSETLNSLMTEQPIVLIRPLQNPKPFDDETNLNKSIKQNSDTSTFIVNKPEIKKARPSELDKLHADISEMFDCEAVLNASNIRQCRTNKQIDYVNTNVVMSKKKKTSNIVPLDSNDDQNELNRNVGTKNNTKNKIKKSTVKLNTKKKFVKKSMANKTAPPVVAKTAILNKKSNKQQDKSKKTKKRNKKLMKSNRKRLNVALSDDFESNNVLKNNISTEITSKIVIENKCKDKFYFQTADNSLECKFCNYKDKGLNIVRHYKDQHCEEEVLPSRLPKNCTESLIHQSLKENFGNLNSQDLEPIFHRSVNVNYTCVFCQVIFHDYFKFYDHITGHTGEYRYKCKMCEHIYSNEDDLDKHILEHTDYDKTGGISHLIFPNPICGKYIFGYLCSFCYYVQLDYNNLVKHMVSQHFDEDKKLNGHWTAIRISMSMADKIYTDSSIDFDNLVGCLPPIESDQVISKSKDNDDQNQQTTVMDLNVLSNEKIQPNSFLSIKKESNEQNIDEIPQESNIDIVENLPKSVTHANPPVTVCDKVLESAKLQFLPEQANQSPKEGTIITTEPLAIDCSKYTLKEKSNKCVMAGLSCELMNSILLFKCSVSNCRENQFSSVVFIDFCEHINKNHQFVVWDGHCEACDHKLPIVSEQYYVRNALEHLVSHHLVLKNNEQHSNTTANLGGLKVENTPFVENFLKVRCLPGDILSIHKLSSSSITNICEMSVNESRDETNSNTKNDFIENILFGNPEQSSHNILLGNQCQTSVNLNINHGSNDERFPSQITVAKCLKKEKVKTSKINSSASDGSDLNMWMKVKTNCEIILPNSEILLEEGQQIVNNGVPADGSICCLIDTTYTKDYIRKVRELPMNVMKTRLAFNEMSALPRLLGLFKCMDRTCTKIFSSKELFKLHMKLHFSNAEKKKKNQIYNVEQFKMCAYCFKVFDDEESLANHISEKYTFCEYFCPHCFYRAYTASHVLVHQSVIHTNISKHCIIKLEYDDGACKYPKEMLFVVDFKEFVLPYKCNVGCCSFSCFLQNEFVEHLNQEHQQCDKFCCYICADKDDGEGFFALQPNLMITHFKLHNLNKYQCIFCLFGTEIIDSMIKHLALEHFEYEPLCLERSTVSDNCESKNIRNLKILKLTKVIDNGMVEIVNLPLEAISVPEVLTQRSKKRSIECPDVLSVAMKSARIDEGSQASDTIVITVPDGAQMAESSTSMSLAIDNEFIMIDDVNQNDMQETLKINHIWSESNNKEKEPKVSSNDDIIVIDDEDDDLSEKEELNEGPTKRICLEVEESINGSNKAKRLAFPMIELDKLFVCNECEKVFSNGQIYFEHLNVCPFWDYVAGKKCMHCVKVFKTIFNLTEHIKLHGPDRFKCSLCNLKIPSQRAIAQHMRNSHKIINLDFVPEISNLNNLNKDTFIVFEDKTIEQKKQKNSLLTCNKCPFKGNTRKIIISHMKAVHNAEQNIDCEVNLNNITPEQPNYTNNSGNSLMPQQNEQQNASLKRKRSTNFGNQKGSPKAKPIIKNQSKTFSPDTIDSIPMSHIFSDPISCSLCTYSTKVRSNLVIHLNGHTKGQDNTTKEIVNPVPSIGKCELMFDKMINLSASAFDAMNTEKIKRDELDKKIVEVAPDDNLNTEIFPQFIPKNMRFKCSVTSCTYTGVTEDMLKKHISILHPTHECYICPHCLPPCIISKFVERNQIEFHLMHHGANLYRCQYCQYIDFNRVEMRTHMRNTHLSEITSSVQSNIIVIRQTMLEDDSIDRGRSKAPSNLPQWICNICSNGLRYTENEITSHILMAHKVSNMFKCPMCQFEHEDDNANIFEEHYRLQHPSVAVKCLRVFEKISDKEELHKQSKHLYGTENMLEQQALESIEPTLVPPTCRGIPIESTPLKTSNKSRGMAKSPKSATKSSPIQPHKQKTLIDVFNKNDKLGAISSNGYFVCPKYCGFETISIELFREHLYKEVNYKTWKCLICFEISDSPKKMAWHVKKHGIGSKYEKIEDGEKLKWVDRVIGHQHMLLTEFNKNSKAKHVKSVESSKAIIVNSKRTSYSPTKKKNIEPEKKASQPTPDPVSNDDIINLVDDSDDE</sequence>
<gene>
    <name evidence="9" type="ORF">MEUPH1_LOCUS19513</name>
</gene>
<comment type="caution">
    <text evidence="9">The sequence shown here is derived from an EMBL/GenBank/DDBJ whole genome shotgun (WGS) entry which is preliminary data.</text>
</comment>
<keyword evidence="2" id="KW-0677">Repeat</keyword>
<dbReference type="Gene3D" id="3.30.160.60">
    <property type="entry name" value="Classic Zinc Finger"/>
    <property type="match status" value="2"/>
</dbReference>
<feature type="compositionally biased region" description="Low complexity" evidence="7">
    <location>
        <begin position="2923"/>
        <end position="2934"/>
    </location>
</feature>
<feature type="region of interest" description="Disordered" evidence="7">
    <location>
        <begin position="614"/>
        <end position="644"/>
    </location>
</feature>
<evidence type="ECO:0000256" key="1">
    <source>
        <dbReference type="ARBA" id="ARBA00022723"/>
    </source>
</evidence>
<feature type="domain" description="C2H2-type" evidence="8">
    <location>
        <begin position="1917"/>
        <end position="1946"/>
    </location>
</feature>
<dbReference type="GO" id="GO:0005634">
    <property type="term" value="C:nucleus"/>
    <property type="evidence" value="ECO:0007669"/>
    <property type="project" value="TreeGrafter"/>
</dbReference>
<evidence type="ECO:0000259" key="8">
    <source>
        <dbReference type="PROSITE" id="PS50157"/>
    </source>
</evidence>
<evidence type="ECO:0000313" key="9">
    <source>
        <dbReference type="EMBL" id="CAI6364718.1"/>
    </source>
</evidence>
<name>A0AAV0X933_9HEMI</name>
<feature type="domain" description="C2H2-type" evidence="8">
    <location>
        <begin position="1375"/>
        <end position="1402"/>
    </location>
</feature>
<proteinExistence type="predicted"/>
<feature type="domain" description="C2H2-type" evidence="8">
    <location>
        <begin position="1347"/>
        <end position="1374"/>
    </location>
</feature>
<dbReference type="InterPro" id="IPR013087">
    <property type="entry name" value="Znf_C2H2_type"/>
</dbReference>
<evidence type="ECO:0000313" key="10">
    <source>
        <dbReference type="Proteomes" id="UP001160148"/>
    </source>
</evidence>
<dbReference type="Proteomes" id="UP001160148">
    <property type="component" value="Unassembled WGS sequence"/>
</dbReference>
<evidence type="ECO:0000256" key="4">
    <source>
        <dbReference type="ARBA" id="ARBA00022833"/>
    </source>
</evidence>
<evidence type="ECO:0000256" key="2">
    <source>
        <dbReference type="ARBA" id="ARBA00022737"/>
    </source>
</evidence>
<feature type="compositionally biased region" description="Low complexity" evidence="7">
    <location>
        <begin position="3094"/>
        <end position="3103"/>
    </location>
</feature>
<feature type="region of interest" description="Disordered" evidence="7">
    <location>
        <begin position="2502"/>
        <end position="2556"/>
    </location>
</feature>
<evidence type="ECO:0000256" key="7">
    <source>
        <dbReference type="SAM" id="MobiDB-lite"/>
    </source>
</evidence>
<feature type="region of interest" description="Disordered" evidence="7">
    <location>
        <begin position="1205"/>
        <end position="1226"/>
    </location>
</feature>
<accession>A0AAV0X933</accession>
<feature type="coiled-coil region" evidence="6">
    <location>
        <begin position="837"/>
        <end position="864"/>
    </location>
</feature>
<organism evidence="9 10">
    <name type="scientific">Macrosiphum euphorbiae</name>
    <name type="common">potato aphid</name>
    <dbReference type="NCBI Taxonomy" id="13131"/>
    <lineage>
        <taxon>Eukaryota</taxon>
        <taxon>Metazoa</taxon>
        <taxon>Ecdysozoa</taxon>
        <taxon>Arthropoda</taxon>
        <taxon>Hexapoda</taxon>
        <taxon>Insecta</taxon>
        <taxon>Pterygota</taxon>
        <taxon>Neoptera</taxon>
        <taxon>Paraneoptera</taxon>
        <taxon>Hemiptera</taxon>
        <taxon>Sternorrhyncha</taxon>
        <taxon>Aphidomorpha</taxon>
        <taxon>Aphidoidea</taxon>
        <taxon>Aphididae</taxon>
        <taxon>Macrosiphini</taxon>
        <taxon>Macrosiphum</taxon>
    </lineage>
</organism>
<keyword evidence="4" id="KW-0862">Zinc</keyword>
<dbReference type="PANTHER" id="PTHR24403:SF67">
    <property type="entry name" value="FI01116P-RELATED"/>
    <property type="match status" value="1"/>
</dbReference>